<feature type="compositionally biased region" description="Basic and acidic residues" evidence="2">
    <location>
        <begin position="32"/>
        <end position="41"/>
    </location>
</feature>
<evidence type="ECO:0000313" key="3">
    <source>
        <dbReference type="EMBL" id="SDM05366.1"/>
    </source>
</evidence>
<organism evidence="3 4">
    <name type="scientific">Pseudomonas syringae</name>
    <dbReference type="NCBI Taxonomy" id="317"/>
    <lineage>
        <taxon>Bacteria</taxon>
        <taxon>Pseudomonadati</taxon>
        <taxon>Pseudomonadota</taxon>
        <taxon>Gammaproteobacteria</taxon>
        <taxon>Pseudomonadales</taxon>
        <taxon>Pseudomonadaceae</taxon>
        <taxon>Pseudomonas</taxon>
    </lineage>
</organism>
<dbReference type="AlphaFoldDB" id="A0AB37ZF86"/>
<dbReference type="SUPFAM" id="SSF56349">
    <property type="entry name" value="DNA breaking-rejoining enzymes"/>
    <property type="match status" value="1"/>
</dbReference>
<dbReference type="Proteomes" id="UP000183853">
    <property type="component" value="Unassembled WGS sequence"/>
</dbReference>
<comment type="caution">
    <text evidence="3">The sequence shown here is derived from an EMBL/GenBank/DDBJ whole genome shotgun (WGS) entry which is preliminary data.</text>
</comment>
<accession>A0AB37ZF86</accession>
<dbReference type="EMBL" id="FNHM01000001">
    <property type="protein sequence ID" value="SDM05366.1"/>
    <property type="molecule type" value="Genomic_DNA"/>
</dbReference>
<evidence type="ECO:0000313" key="4">
    <source>
        <dbReference type="Proteomes" id="UP000183853"/>
    </source>
</evidence>
<protein>
    <recommendedName>
        <fullName evidence="5">Integrase</fullName>
    </recommendedName>
</protein>
<dbReference type="GO" id="GO:0015074">
    <property type="term" value="P:DNA integration"/>
    <property type="evidence" value="ECO:0007669"/>
    <property type="project" value="InterPro"/>
</dbReference>
<dbReference type="InterPro" id="IPR011010">
    <property type="entry name" value="DNA_brk_join_enz"/>
</dbReference>
<feature type="region of interest" description="Disordered" evidence="2">
    <location>
        <begin position="144"/>
        <end position="163"/>
    </location>
</feature>
<evidence type="ECO:0000256" key="1">
    <source>
        <dbReference type="ARBA" id="ARBA00023172"/>
    </source>
</evidence>
<dbReference type="GO" id="GO:0003677">
    <property type="term" value="F:DNA binding"/>
    <property type="evidence" value="ECO:0007669"/>
    <property type="project" value="InterPro"/>
</dbReference>
<dbReference type="GO" id="GO:0006310">
    <property type="term" value="P:DNA recombination"/>
    <property type="evidence" value="ECO:0007669"/>
    <property type="project" value="UniProtKB-KW"/>
</dbReference>
<evidence type="ECO:0008006" key="5">
    <source>
        <dbReference type="Google" id="ProtNLM"/>
    </source>
</evidence>
<reference evidence="3 4" key="1">
    <citation type="submission" date="2016-10" db="EMBL/GenBank/DDBJ databases">
        <authorList>
            <person name="Varghese N."/>
            <person name="Submissions S."/>
        </authorList>
    </citation>
    <scope>NUCLEOTIDE SEQUENCE [LARGE SCALE GENOMIC DNA]</scope>
    <source>
        <strain evidence="3 4">BS2122</strain>
    </source>
</reference>
<proteinExistence type="predicted"/>
<gene>
    <name evidence="3" type="ORF">SAMN05444505_101540</name>
</gene>
<feature type="region of interest" description="Disordered" evidence="2">
    <location>
        <begin position="30"/>
        <end position="50"/>
    </location>
</feature>
<sequence length="553" mass="62322">MTAQDDYEPSEEDWKLFDELTGENQHGVWGEAELRPQDPPEPKLSNAEIETRQRRSEVERLLAGAYHRPIPPEQEPLARRLLELSAPYQPTELRTVLPRLRDELVLQNIALDSQAPTLKDAVCPAPDKAHWTLYEVWQHQLARDRADSSSKGGQANHGGTLEERERRARVMTVLTNHRPVMSLTKHDWQDAYDAARKMRSGATASIAPTPTPLVELLTDDPELRTGHERVGALVTSMKQIQEHARFLDLTTVRADDLIIKPIEKRVTPRSRDGVPFSAKDSETIFSGYIYQGALPANRTKAYPYWFWLPLVGYFTGARTNEIAQLDTADVKNIDGHACIDFCADDQNAFEAKRIKTGEARLVPIHPRLIEIGFLDYVDEQRHNKQKKLFGDGLTYLQSRESNTAHNKEGWAKAAGKFFNESPNGYLVTIGVHLPNDGKSLYSFRHTLETNLRNARRDGKPVDQSIIDSITGHAPETVASKHYDGGATMDQKLAALMHLPIPAAVKCLTSYKADFVDRFGETLTKGITSHRLKRPRTIYATARDQSMLLTATLR</sequence>
<dbReference type="CDD" id="cd01184">
    <property type="entry name" value="INT_C_like_1"/>
    <property type="match status" value="1"/>
</dbReference>
<name>A0AB37ZF86_PSESX</name>
<keyword evidence="1" id="KW-0233">DNA recombination</keyword>
<dbReference type="Gene3D" id="1.10.443.10">
    <property type="entry name" value="Intergrase catalytic core"/>
    <property type="match status" value="1"/>
</dbReference>
<evidence type="ECO:0000256" key="2">
    <source>
        <dbReference type="SAM" id="MobiDB-lite"/>
    </source>
</evidence>
<dbReference type="InterPro" id="IPR013762">
    <property type="entry name" value="Integrase-like_cat_sf"/>
</dbReference>